<keyword evidence="2" id="KW-1185">Reference proteome</keyword>
<evidence type="ECO:0000313" key="1">
    <source>
        <dbReference type="EMBL" id="KAJ3171748.1"/>
    </source>
</evidence>
<sequence length="109" mass="11991">MDGYALSPAKLAQLASGYLDGKARRLVSAKELATYEDILDKTPDSIRVSMNDHAQNNYVPPTTQPTTTEWNEHLATRFRAHASTGICCSRRSCDHGSRSLKQSEKPSPA</sequence>
<gene>
    <name evidence="1" type="ORF">HDU87_008290</name>
</gene>
<dbReference type="Proteomes" id="UP001212152">
    <property type="component" value="Unassembled WGS sequence"/>
</dbReference>
<proteinExistence type="predicted"/>
<accession>A0AAD5XM67</accession>
<protein>
    <submittedName>
        <fullName evidence="1">Uncharacterized protein</fullName>
    </submittedName>
</protein>
<evidence type="ECO:0000313" key="2">
    <source>
        <dbReference type="Proteomes" id="UP001212152"/>
    </source>
</evidence>
<name>A0AAD5XM67_9FUNG</name>
<organism evidence="1 2">
    <name type="scientific">Geranomyces variabilis</name>
    <dbReference type="NCBI Taxonomy" id="109894"/>
    <lineage>
        <taxon>Eukaryota</taxon>
        <taxon>Fungi</taxon>
        <taxon>Fungi incertae sedis</taxon>
        <taxon>Chytridiomycota</taxon>
        <taxon>Chytridiomycota incertae sedis</taxon>
        <taxon>Chytridiomycetes</taxon>
        <taxon>Spizellomycetales</taxon>
        <taxon>Powellomycetaceae</taxon>
        <taxon>Geranomyces</taxon>
    </lineage>
</organism>
<dbReference type="AlphaFoldDB" id="A0AAD5XM67"/>
<dbReference type="EMBL" id="JADGJQ010000085">
    <property type="protein sequence ID" value="KAJ3171748.1"/>
    <property type="molecule type" value="Genomic_DNA"/>
</dbReference>
<comment type="caution">
    <text evidence="1">The sequence shown here is derived from an EMBL/GenBank/DDBJ whole genome shotgun (WGS) entry which is preliminary data.</text>
</comment>
<reference evidence="1" key="1">
    <citation type="submission" date="2020-05" db="EMBL/GenBank/DDBJ databases">
        <title>Phylogenomic resolution of chytrid fungi.</title>
        <authorList>
            <person name="Stajich J.E."/>
            <person name="Amses K."/>
            <person name="Simmons R."/>
            <person name="Seto K."/>
            <person name="Myers J."/>
            <person name="Bonds A."/>
            <person name="Quandt C.A."/>
            <person name="Barry K."/>
            <person name="Liu P."/>
            <person name="Grigoriev I."/>
            <person name="Longcore J.E."/>
            <person name="James T.Y."/>
        </authorList>
    </citation>
    <scope>NUCLEOTIDE SEQUENCE</scope>
    <source>
        <strain evidence="1">JEL0379</strain>
    </source>
</reference>